<protein>
    <submittedName>
        <fullName evidence="3">Cell division protein ZapE</fullName>
    </submittedName>
</protein>
<proteinExistence type="predicted"/>
<reference evidence="3" key="1">
    <citation type="journal article" date="2020" name="mSystems">
        <title>Genome- and Community-Level Interaction Insights into Carbon Utilization and Element Cycling Functions of Hydrothermarchaeota in Hydrothermal Sediment.</title>
        <authorList>
            <person name="Zhou Z."/>
            <person name="Liu Y."/>
            <person name="Xu W."/>
            <person name="Pan J."/>
            <person name="Luo Z.H."/>
            <person name="Li M."/>
        </authorList>
    </citation>
    <scope>NUCLEOTIDE SEQUENCE [LARGE SCALE GENOMIC DNA]</scope>
    <source>
        <strain evidence="3">HyVt-538</strain>
    </source>
</reference>
<dbReference type="Pfam" id="PF03969">
    <property type="entry name" value="AFG1_ATPase"/>
    <property type="match status" value="1"/>
</dbReference>
<dbReference type="GO" id="GO:0005737">
    <property type="term" value="C:cytoplasm"/>
    <property type="evidence" value="ECO:0007669"/>
    <property type="project" value="TreeGrafter"/>
</dbReference>
<dbReference type="Proteomes" id="UP000885806">
    <property type="component" value="Unassembled WGS sequence"/>
</dbReference>
<dbReference type="PANTHER" id="PTHR12169:SF6">
    <property type="entry name" value="AFG1-LIKE ATPASE"/>
    <property type="match status" value="1"/>
</dbReference>
<dbReference type="SUPFAM" id="SSF52540">
    <property type="entry name" value="P-loop containing nucleoside triphosphate hydrolases"/>
    <property type="match status" value="1"/>
</dbReference>
<evidence type="ECO:0000256" key="1">
    <source>
        <dbReference type="ARBA" id="ARBA00022741"/>
    </source>
</evidence>
<dbReference type="InterPro" id="IPR005654">
    <property type="entry name" value="ATPase_AFG1-like"/>
</dbReference>
<organism evidence="3">
    <name type="scientific">Hellea balneolensis</name>
    <dbReference type="NCBI Taxonomy" id="287478"/>
    <lineage>
        <taxon>Bacteria</taxon>
        <taxon>Pseudomonadati</taxon>
        <taxon>Pseudomonadota</taxon>
        <taxon>Alphaproteobacteria</taxon>
        <taxon>Maricaulales</taxon>
        <taxon>Robiginitomaculaceae</taxon>
        <taxon>Hellea</taxon>
    </lineage>
</organism>
<evidence type="ECO:0000313" key="3">
    <source>
        <dbReference type="EMBL" id="HHI89113.1"/>
    </source>
</evidence>
<dbReference type="NCBIfam" id="NF040713">
    <property type="entry name" value="ZapE"/>
    <property type="match status" value="1"/>
</dbReference>
<dbReference type="GO" id="GO:0016887">
    <property type="term" value="F:ATP hydrolysis activity"/>
    <property type="evidence" value="ECO:0007669"/>
    <property type="project" value="InterPro"/>
</dbReference>
<keyword evidence="3" id="KW-0131">Cell cycle</keyword>
<dbReference type="PANTHER" id="PTHR12169">
    <property type="entry name" value="ATPASE N2B"/>
    <property type="match status" value="1"/>
</dbReference>
<dbReference type="InterPro" id="IPR027417">
    <property type="entry name" value="P-loop_NTPase"/>
</dbReference>
<dbReference type="GO" id="GO:0005524">
    <property type="term" value="F:ATP binding"/>
    <property type="evidence" value="ECO:0007669"/>
    <property type="project" value="UniProtKB-KW"/>
</dbReference>
<dbReference type="GO" id="GO:0051301">
    <property type="term" value="P:cell division"/>
    <property type="evidence" value="ECO:0007669"/>
    <property type="project" value="UniProtKB-KW"/>
</dbReference>
<keyword evidence="1" id="KW-0547">Nucleotide-binding</keyword>
<dbReference type="EMBL" id="DROP01000274">
    <property type="protein sequence ID" value="HHI89113.1"/>
    <property type="molecule type" value="Genomic_DNA"/>
</dbReference>
<comment type="caution">
    <text evidence="3">The sequence shown here is derived from an EMBL/GenBank/DDBJ whole genome shotgun (WGS) entry which is preliminary data.</text>
</comment>
<name>A0A7V5U1E7_9PROT</name>
<keyword evidence="3" id="KW-0132">Cell division</keyword>
<keyword evidence="2" id="KW-0067">ATP-binding</keyword>
<dbReference type="AlphaFoldDB" id="A0A7V5U1E7"/>
<gene>
    <name evidence="3" type="primary">zapE</name>
    <name evidence="3" type="ORF">ENK01_04085</name>
</gene>
<evidence type="ECO:0000256" key="2">
    <source>
        <dbReference type="ARBA" id="ARBA00022840"/>
    </source>
</evidence>
<accession>A0A7V5U1E7</accession>
<feature type="non-terminal residue" evidence="3">
    <location>
        <position position="1"/>
    </location>
</feature>
<dbReference type="Gene3D" id="3.40.50.300">
    <property type="entry name" value="P-loop containing nucleotide triphosphate hydrolases"/>
    <property type="match status" value="1"/>
</dbReference>
<sequence length="273" mass="30352">HDWRKLDKVARRRHRDYVRGAGDNPVAPVAKGIARDASLLCFDEFHVSDIADAMLLSRLFSALFDRGVVMVATSNRAPQDLYKDGLNRELFVPFIDLLGRRLDIVSLNGERDHRRRAGQTQLYYTPLDQQTQAALETHWQKMCAGQKPEHKTLSVQGRTLDLLCAGGTGRADFATLCQTARGAADYLELTRHVSTLIVENVPVMGPDMAGAAKRFATLIDTLYEAGTRLIISAQAGPDGLYPQGVGSFEFARTASRLLEMCSQAYWNRAREKA</sequence>